<dbReference type="GO" id="GO:0003993">
    <property type="term" value="F:acid phosphatase activity"/>
    <property type="evidence" value="ECO:0007669"/>
    <property type="project" value="InterPro"/>
</dbReference>
<evidence type="ECO:0000256" key="2">
    <source>
        <dbReference type="ARBA" id="ARBA00011063"/>
    </source>
</evidence>
<name>A0A927BW43_9BACL</name>
<evidence type="ECO:0000256" key="5">
    <source>
        <dbReference type="ARBA" id="ARBA00022801"/>
    </source>
</evidence>
<dbReference type="GO" id="GO:0005737">
    <property type="term" value="C:cytoplasm"/>
    <property type="evidence" value="ECO:0007669"/>
    <property type="project" value="UniProtKB-SubCell"/>
</dbReference>
<dbReference type="AlphaFoldDB" id="A0A927BW43"/>
<dbReference type="InterPro" id="IPR017867">
    <property type="entry name" value="Tyr_phospatase_low_mol_wt"/>
</dbReference>
<dbReference type="PRINTS" id="PR00719">
    <property type="entry name" value="LMWPTPASE"/>
</dbReference>
<dbReference type="PRINTS" id="PR00720">
    <property type="entry name" value="MAMMALPTPASE"/>
</dbReference>
<evidence type="ECO:0000256" key="8">
    <source>
        <dbReference type="PIRSR" id="PIRSR617867-1"/>
    </source>
</evidence>
<dbReference type="InterPro" id="IPR023485">
    <property type="entry name" value="Ptyr_pPase"/>
</dbReference>
<dbReference type="SUPFAM" id="SSF52788">
    <property type="entry name" value="Phosphotyrosine protein phosphatases I"/>
    <property type="match status" value="1"/>
</dbReference>
<keyword evidence="4" id="KW-0963">Cytoplasm</keyword>
<feature type="domain" description="Phosphotyrosine protein phosphatase I" evidence="9">
    <location>
        <begin position="4"/>
        <end position="153"/>
    </location>
</feature>
<dbReference type="EMBL" id="JACXIZ010000048">
    <property type="protein sequence ID" value="MBD2847948.1"/>
    <property type="molecule type" value="Genomic_DNA"/>
</dbReference>
<protein>
    <recommendedName>
        <fullName evidence="3">protein-tyrosine-phosphatase</fullName>
        <ecNumber evidence="3">3.1.3.48</ecNumber>
    </recommendedName>
</protein>
<proteinExistence type="inferred from homology"/>
<comment type="subcellular location">
    <subcellularLocation>
        <location evidence="1">Cytoplasm</location>
    </subcellularLocation>
</comment>
<evidence type="ECO:0000256" key="7">
    <source>
        <dbReference type="ARBA" id="ARBA00051722"/>
    </source>
</evidence>
<evidence type="ECO:0000259" key="9">
    <source>
        <dbReference type="SMART" id="SM00226"/>
    </source>
</evidence>
<evidence type="ECO:0000313" key="11">
    <source>
        <dbReference type="Proteomes" id="UP000621560"/>
    </source>
</evidence>
<reference evidence="10" key="1">
    <citation type="submission" date="2020-09" db="EMBL/GenBank/DDBJ databases">
        <title>A novel bacterium of genus Paenibacillus, isolated from South China Sea.</title>
        <authorList>
            <person name="Huang H."/>
            <person name="Mo K."/>
            <person name="Hu Y."/>
        </authorList>
    </citation>
    <scope>NUCLEOTIDE SEQUENCE</scope>
    <source>
        <strain evidence="10">IB182496</strain>
    </source>
</reference>
<feature type="active site" evidence="8">
    <location>
        <position position="16"/>
    </location>
</feature>
<feature type="active site" description="Proton donor" evidence="8">
    <location>
        <position position="129"/>
    </location>
</feature>
<keyword evidence="6" id="KW-0904">Protein phosphatase</keyword>
<dbReference type="Proteomes" id="UP000621560">
    <property type="component" value="Unassembled WGS sequence"/>
</dbReference>
<comment type="catalytic activity">
    <reaction evidence="7">
        <text>O-phospho-L-tyrosyl-[protein] + H2O = L-tyrosyl-[protein] + phosphate</text>
        <dbReference type="Rhea" id="RHEA:10684"/>
        <dbReference type="Rhea" id="RHEA-COMP:10136"/>
        <dbReference type="Rhea" id="RHEA-COMP:20101"/>
        <dbReference type="ChEBI" id="CHEBI:15377"/>
        <dbReference type="ChEBI" id="CHEBI:43474"/>
        <dbReference type="ChEBI" id="CHEBI:46858"/>
        <dbReference type="ChEBI" id="CHEBI:61978"/>
        <dbReference type="EC" id="3.1.3.48"/>
    </reaction>
</comment>
<dbReference type="EC" id="3.1.3.48" evidence="3"/>
<dbReference type="SMART" id="SM00226">
    <property type="entry name" value="LMWPc"/>
    <property type="match status" value="1"/>
</dbReference>
<dbReference type="FunFam" id="3.40.50.2300:FF:000113">
    <property type="entry name" value="Low molecular weight protein-tyrosine-phosphatase"/>
    <property type="match status" value="1"/>
</dbReference>
<feature type="active site" description="Nucleophile" evidence="8">
    <location>
        <position position="10"/>
    </location>
</feature>
<gene>
    <name evidence="10" type="ORF">IDH44_22360</name>
</gene>
<evidence type="ECO:0000313" key="10">
    <source>
        <dbReference type="EMBL" id="MBD2847948.1"/>
    </source>
</evidence>
<dbReference type="InterPro" id="IPR036196">
    <property type="entry name" value="Ptyr_pPase_sf"/>
</dbReference>
<dbReference type="CDD" id="cd16343">
    <property type="entry name" value="LMWPTP"/>
    <property type="match status" value="1"/>
</dbReference>
<evidence type="ECO:0000256" key="6">
    <source>
        <dbReference type="ARBA" id="ARBA00022912"/>
    </source>
</evidence>
<evidence type="ECO:0000256" key="3">
    <source>
        <dbReference type="ARBA" id="ARBA00013064"/>
    </source>
</evidence>
<evidence type="ECO:0000256" key="1">
    <source>
        <dbReference type="ARBA" id="ARBA00004496"/>
    </source>
</evidence>
<comment type="caution">
    <text evidence="10">The sequence shown here is derived from an EMBL/GenBank/DDBJ whole genome shotgun (WGS) entry which is preliminary data.</text>
</comment>
<keyword evidence="11" id="KW-1185">Reference proteome</keyword>
<sequence>MEKLKVLFVCLGNICRSPMAEAVLRARIAQEGLEERIAVDSAGTGDWHIGKPPHEGTQKILAGSGIGCAGMKARRMRSEDYAEFDYIVCMDSSNARDIRQWLPKEGPGKARVLQFMELLPERGFADVPDPYFTGDFGEVYELVEAGCRRLLDRLRHELGDTEQAQR</sequence>
<dbReference type="PANTHER" id="PTHR11717">
    <property type="entry name" value="LOW MOLECULAR WEIGHT PROTEIN TYROSINE PHOSPHATASE"/>
    <property type="match status" value="1"/>
</dbReference>
<accession>A0A927BW43</accession>
<dbReference type="Gene3D" id="3.40.50.2300">
    <property type="match status" value="1"/>
</dbReference>
<comment type="similarity">
    <text evidence="2">Belongs to the low molecular weight phosphotyrosine protein phosphatase family.</text>
</comment>
<organism evidence="10 11">
    <name type="scientific">Paenibacillus sabuli</name>
    <dbReference type="NCBI Taxonomy" id="2772509"/>
    <lineage>
        <taxon>Bacteria</taxon>
        <taxon>Bacillati</taxon>
        <taxon>Bacillota</taxon>
        <taxon>Bacilli</taxon>
        <taxon>Bacillales</taxon>
        <taxon>Paenibacillaceae</taxon>
        <taxon>Paenibacillus</taxon>
    </lineage>
</organism>
<keyword evidence="5" id="KW-0378">Hydrolase</keyword>
<dbReference type="GO" id="GO:0004726">
    <property type="term" value="F:non-membrane spanning protein tyrosine phosphatase activity"/>
    <property type="evidence" value="ECO:0007669"/>
    <property type="project" value="InterPro"/>
</dbReference>
<dbReference type="Pfam" id="PF01451">
    <property type="entry name" value="LMWPc"/>
    <property type="match status" value="1"/>
</dbReference>
<evidence type="ECO:0000256" key="4">
    <source>
        <dbReference type="ARBA" id="ARBA00022490"/>
    </source>
</evidence>
<dbReference type="RefSeq" id="WP_190921053.1">
    <property type="nucleotide sequence ID" value="NZ_JACXIZ010000048.1"/>
</dbReference>
<dbReference type="PANTHER" id="PTHR11717:SF7">
    <property type="entry name" value="LOW MOLECULAR WEIGHT PHOSPHOTYROSINE PROTEIN PHOSPHATASE"/>
    <property type="match status" value="1"/>
</dbReference>
<dbReference type="InterPro" id="IPR050438">
    <property type="entry name" value="LMW_PTPase"/>
</dbReference>
<dbReference type="InterPro" id="IPR002115">
    <property type="entry name" value="Tyr_Pase_low_mol_wt_mml"/>
</dbReference>